<dbReference type="GO" id="GO:0052689">
    <property type="term" value="F:carboxylic ester hydrolase activity"/>
    <property type="evidence" value="ECO:0007669"/>
    <property type="project" value="UniProtKB-ARBA"/>
</dbReference>
<name>A0A1N7LSA9_9GAMM</name>
<dbReference type="Proteomes" id="UP000185639">
    <property type="component" value="Unassembled WGS sequence"/>
</dbReference>
<reference evidence="5" key="1">
    <citation type="submission" date="2017-01" db="EMBL/GenBank/DDBJ databases">
        <authorList>
            <person name="Varghese N."/>
            <person name="Submissions S."/>
        </authorList>
    </citation>
    <scope>NUCLEOTIDE SEQUENCE [LARGE SCALE GENOMIC DNA]</scope>
    <source>
        <strain evidence="5">DSM 24913</strain>
    </source>
</reference>
<dbReference type="InterPro" id="IPR022742">
    <property type="entry name" value="Hydrolase_4"/>
</dbReference>
<dbReference type="PRINTS" id="PR00111">
    <property type="entry name" value="ABHYDROLASE"/>
</dbReference>
<dbReference type="InterPro" id="IPR029058">
    <property type="entry name" value="AB_hydrolase_fold"/>
</dbReference>
<dbReference type="PANTHER" id="PTHR22946:SF9">
    <property type="entry name" value="POLYKETIDE TRANSFERASE AF380"/>
    <property type="match status" value="1"/>
</dbReference>
<keyword evidence="5" id="KW-1185">Reference proteome</keyword>
<dbReference type="EMBL" id="FTOH01000004">
    <property type="protein sequence ID" value="SIS76716.1"/>
    <property type="molecule type" value="Genomic_DNA"/>
</dbReference>
<feature type="domain" description="Serine aminopeptidase S33" evidence="3">
    <location>
        <begin position="36"/>
        <end position="268"/>
    </location>
</feature>
<keyword evidence="1 4" id="KW-0378">Hydrolase</keyword>
<organism evidence="4 5">
    <name type="scientific">Thalassolituus maritimus</name>
    <dbReference type="NCBI Taxonomy" id="484498"/>
    <lineage>
        <taxon>Bacteria</taxon>
        <taxon>Pseudomonadati</taxon>
        <taxon>Pseudomonadota</taxon>
        <taxon>Gammaproteobacteria</taxon>
        <taxon>Oceanospirillales</taxon>
        <taxon>Oceanospirillaceae</taxon>
        <taxon>Thalassolituus</taxon>
    </lineage>
</organism>
<gene>
    <name evidence="4" type="ORF">SAMN05421686_104190</name>
</gene>
<evidence type="ECO:0000259" key="3">
    <source>
        <dbReference type="Pfam" id="PF12146"/>
    </source>
</evidence>
<evidence type="ECO:0000256" key="1">
    <source>
        <dbReference type="ARBA" id="ARBA00022801"/>
    </source>
</evidence>
<evidence type="ECO:0000313" key="5">
    <source>
        <dbReference type="Proteomes" id="UP000185639"/>
    </source>
</evidence>
<dbReference type="InterPro" id="IPR050261">
    <property type="entry name" value="FrsA_esterase"/>
</dbReference>
<accession>A0A1N7LSA9</accession>
<dbReference type="PANTHER" id="PTHR22946">
    <property type="entry name" value="DIENELACTONE HYDROLASE DOMAIN-CONTAINING PROTEIN-RELATED"/>
    <property type="match status" value="1"/>
</dbReference>
<comment type="similarity">
    <text evidence="2">Belongs to the AB hydrolase superfamily. FUS2 hydrolase family.</text>
</comment>
<proteinExistence type="inferred from homology"/>
<dbReference type="InterPro" id="IPR000073">
    <property type="entry name" value="AB_hydrolase_1"/>
</dbReference>
<dbReference type="RefSeq" id="WP_245820070.1">
    <property type="nucleotide sequence ID" value="NZ_FTOH01000004.1"/>
</dbReference>
<dbReference type="SUPFAM" id="SSF53474">
    <property type="entry name" value="alpha/beta-Hydrolases"/>
    <property type="match status" value="1"/>
</dbReference>
<evidence type="ECO:0000256" key="2">
    <source>
        <dbReference type="ARBA" id="ARBA00038115"/>
    </source>
</evidence>
<evidence type="ECO:0000313" key="4">
    <source>
        <dbReference type="EMBL" id="SIS76716.1"/>
    </source>
</evidence>
<dbReference type="STRING" id="484498.SAMN05421686_104190"/>
<dbReference type="AlphaFoldDB" id="A0A1N7LSA9"/>
<dbReference type="Gene3D" id="3.40.50.1820">
    <property type="entry name" value="alpha/beta hydrolase"/>
    <property type="match status" value="1"/>
</dbReference>
<sequence length="300" mass="33766">MNVLSDNRLKGSFVNQGVRCASTLHRPESSKGPYPTILMVHGWGGTQLTLVTEFIKAFNDAGFAVLTFDYPGWGDSEGLPRNVISPWKREKTVEAALAYTKSLRDVDQTNIILWGSSFGGGHVVKMAAEHPELRGAIAQVPMLDGILAVKAVPPARMIRFGIDMMRDMLNPFCAHYLPIVSPEGEYSSMDRDGAWRVEGWIEDTLNRQHDNRVAARSLATMGFYRPQKHLKKIKIPTLVIGATRDTVAPFDEHKVRRLSSDSVEIQTIDANHFDPYLDHWFEDNIERQVSFIKRLVPATY</sequence>
<dbReference type="Pfam" id="PF12146">
    <property type="entry name" value="Hydrolase_4"/>
    <property type="match status" value="1"/>
</dbReference>
<protein>
    <submittedName>
        <fullName evidence="4">Lysophospholipase, alpha-beta hydrolase superfamily</fullName>
    </submittedName>
</protein>